<sequence length="137" mass="15911">MDIQYKINTSITTEQFIDLLKRSTLAERRPVNNYKCMQGMINNSNLIVSAWDKDKLIGIARSISDFHYVCYLSDLAIDKEYQKKGIGLKLQIFTQEQLGPECKLILISAPDANPYYKHIGYMQNERCWVLNSDKKLK</sequence>
<dbReference type="GO" id="GO:0016747">
    <property type="term" value="F:acyltransferase activity, transferring groups other than amino-acyl groups"/>
    <property type="evidence" value="ECO:0007669"/>
    <property type="project" value="InterPro"/>
</dbReference>
<name>A0A370D9C9_9GAMM</name>
<dbReference type="Pfam" id="PF13673">
    <property type="entry name" value="Acetyltransf_10"/>
    <property type="match status" value="1"/>
</dbReference>
<reference evidence="2 3" key="1">
    <citation type="journal article" date="2018" name="ISME J.">
        <title>Endosymbiont genomes yield clues of tubeworm success.</title>
        <authorList>
            <person name="Li Y."/>
            <person name="Liles M.R."/>
            <person name="Halanych K.M."/>
        </authorList>
    </citation>
    <scope>NUCLEOTIDE SEQUENCE [LARGE SCALE GENOMIC DNA]</scope>
    <source>
        <strain evidence="2">A1464</strain>
    </source>
</reference>
<proteinExistence type="predicted"/>
<dbReference type="Proteomes" id="UP000254266">
    <property type="component" value="Unassembled WGS sequence"/>
</dbReference>
<dbReference type="InterPro" id="IPR000182">
    <property type="entry name" value="GNAT_dom"/>
</dbReference>
<dbReference type="PROSITE" id="PS51186">
    <property type="entry name" value="GNAT"/>
    <property type="match status" value="1"/>
</dbReference>
<dbReference type="AlphaFoldDB" id="A0A370D9C9"/>
<gene>
    <name evidence="2" type="ORF">DIZ80_15540</name>
</gene>
<accession>A0A370D9C9</accession>
<dbReference type="Gene3D" id="3.40.630.30">
    <property type="match status" value="1"/>
</dbReference>
<dbReference type="InterPro" id="IPR053144">
    <property type="entry name" value="Acetyltransferase_Butenolide"/>
</dbReference>
<dbReference type="PANTHER" id="PTHR43233">
    <property type="entry name" value="FAMILY N-ACETYLTRANSFERASE, PUTATIVE (AFU_ORTHOLOGUE AFUA_6G03350)-RELATED"/>
    <property type="match status" value="1"/>
</dbReference>
<dbReference type="CDD" id="cd04301">
    <property type="entry name" value="NAT_SF"/>
    <property type="match status" value="1"/>
</dbReference>
<dbReference type="InterPro" id="IPR016181">
    <property type="entry name" value="Acyl_CoA_acyltransferase"/>
</dbReference>
<evidence type="ECO:0000313" key="2">
    <source>
        <dbReference type="EMBL" id="RDH81491.1"/>
    </source>
</evidence>
<protein>
    <submittedName>
        <fullName evidence="2">GNAT family N-acetyltransferase</fullName>
    </submittedName>
</protein>
<keyword evidence="3" id="KW-1185">Reference proteome</keyword>
<feature type="domain" description="N-acetyltransferase" evidence="1">
    <location>
        <begin position="7"/>
        <end position="137"/>
    </location>
</feature>
<evidence type="ECO:0000313" key="3">
    <source>
        <dbReference type="Proteomes" id="UP000254266"/>
    </source>
</evidence>
<dbReference type="EMBL" id="QFXC01000013">
    <property type="protein sequence ID" value="RDH81491.1"/>
    <property type="molecule type" value="Genomic_DNA"/>
</dbReference>
<evidence type="ECO:0000259" key="1">
    <source>
        <dbReference type="PROSITE" id="PS51186"/>
    </source>
</evidence>
<dbReference type="PANTHER" id="PTHR43233:SF1">
    <property type="entry name" value="FAMILY N-ACETYLTRANSFERASE, PUTATIVE (AFU_ORTHOLOGUE AFUA_6G03350)-RELATED"/>
    <property type="match status" value="1"/>
</dbReference>
<dbReference type="SUPFAM" id="SSF55729">
    <property type="entry name" value="Acyl-CoA N-acyltransferases (Nat)"/>
    <property type="match status" value="1"/>
</dbReference>
<comment type="caution">
    <text evidence="2">The sequence shown here is derived from an EMBL/GenBank/DDBJ whole genome shotgun (WGS) entry which is preliminary data.</text>
</comment>
<organism evidence="2 3">
    <name type="scientific">endosymbiont of Galathealinum brachiosum</name>
    <dbReference type="NCBI Taxonomy" id="2200906"/>
    <lineage>
        <taxon>Bacteria</taxon>
        <taxon>Pseudomonadati</taxon>
        <taxon>Pseudomonadota</taxon>
        <taxon>Gammaproteobacteria</taxon>
        <taxon>sulfur-oxidizing symbionts</taxon>
    </lineage>
</organism>